<feature type="domain" description="DC1" evidence="2">
    <location>
        <begin position="113"/>
        <end position="160"/>
    </location>
</feature>
<sequence>MDPDSELGSLLNQLFEFAYPEDSEPPEEEWELDHLISLSPQFKVELVQGKFHVTRKVERKRKEKGQCLPGNRQRVYLAARAGGEEATHFFCKDCNGEDHEECEKTPVEVKHHLHPKHSLQLVSQKKKNRSSRKCFCCDEDLDKIFYYCEACDYAMNIVCADIPPVKTIHHPKWHDHALSLFPRRAFLTCNVCALADASSPIYMCPPCDFVVHLRCMNLPRVIRISRHPHRISFTPSFSDNQGDWSCGVCRKHIDNDYGDLDGVPEDIEEEEVEEPFLRISHGIIQHFSHRQHHLRLDENTGGDYDDDKECQACVMPIYFGKFYSCVECVFILHEACANLSRKIHHPIHPHLLTL</sequence>
<evidence type="ECO:0000313" key="3">
    <source>
        <dbReference type="EMBL" id="ESQ40236.1"/>
    </source>
</evidence>
<dbReference type="Gene3D" id="3.30.40.10">
    <property type="entry name" value="Zinc/RING finger domain, C3HC4 (zinc finger)"/>
    <property type="match status" value="1"/>
</dbReference>
<name>V4N4E0_EUTSA</name>
<dbReference type="InterPro" id="IPR013083">
    <property type="entry name" value="Znf_RING/FYVE/PHD"/>
</dbReference>
<keyword evidence="1" id="KW-0677">Repeat</keyword>
<dbReference type="Pfam" id="PF03107">
    <property type="entry name" value="C1_2"/>
    <property type="match status" value="3"/>
</dbReference>
<feature type="non-terminal residue" evidence="3">
    <location>
        <position position="354"/>
    </location>
</feature>
<dbReference type="InterPro" id="IPR046349">
    <property type="entry name" value="C1-like_sf"/>
</dbReference>
<dbReference type="KEGG" id="eus:EUTSA_v10015515mg"/>
<evidence type="ECO:0000256" key="1">
    <source>
        <dbReference type="ARBA" id="ARBA00022737"/>
    </source>
</evidence>
<dbReference type="PANTHER" id="PTHR32410:SF153">
    <property type="entry name" value="CHP-RICH ZINC FINGER PROTEIN-LIKE-RELATED"/>
    <property type="match status" value="1"/>
</dbReference>
<feature type="domain" description="DC1" evidence="2">
    <location>
        <begin position="172"/>
        <end position="216"/>
    </location>
</feature>
<organism evidence="3 4">
    <name type="scientific">Eutrema salsugineum</name>
    <name type="common">Saltwater cress</name>
    <name type="synonym">Sisymbrium salsugineum</name>
    <dbReference type="NCBI Taxonomy" id="72664"/>
    <lineage>
        <taxon>Eukaryota</taxon>
        <taxon>Viridiplantae</taxon>
        <taxon>Streptophyta</taxon>
        <taxon>Embryophyta</taxon>
        <taxon>Tracheophyta</taxon>
        <taxon>Spermatophyta</taxon>
        <taxon>Magnoliopsida</taxon>
        <taxon>eudicotyledons</taxon>
        <taxon>Gunneridae</taxon>
        <taxon>Pentapetalae</taxon>
        <taxon>rosids</taxon>
        <taxon>malvids</taxon>
        <taxon>Brassicales</taxon>
        <taxon>Brassicaceae</taxon>
        <taxon>Eutremeae</taxon>
        <taxon>Eutrema</taxon>
    </lineage>
</organism>
<dbReference type="eggNOG" id="ENOG502SGI7">
    <property type="taxonomic scope" value="Eukaryota"/>
</dbReference>
<dbReference type="Proteomes" id="UP000030689">
    <property type="component" value="Unassembled WGS sequence"/>
</dbReference>
<reference evidence="3 4" key="1">
    <citation type="journal article" date="2013" name="Front. Plant Sci.">
        <title>The Reference Genome of the Halophytic Plant Eutrema salsugineum.</title>
        <authorList>
            <person name="Yang R."/>
            <person name="Jarvis D.E."/>
            <person name="Chen H."/>
            <person name="Beilstein M.A."/>
            <person name="Grimwood J."/>
            <person name="Jenkins J."/>
            <person name="Shu S."/>
            <person name="Prochnik S."/>
            <person name="Xin M."/>
            <person name="Ma C."/>
            <person name="Schmutz J."/>
            <person name="Wing R.A."/>
            <person name="Mitchell-Olds T."/>
            <person name="Schumaker K.S."/>
            <person name="Wang X."/>
        </authorList>
    </citation>
    <scope>NUCLEOTIDE SEQUENCE [LARGE SCALE GENOMIC DNA]</scope>
</reference>
<dbReference type="PANTHER" id="PTHR32410">
    <property type="entry name" value="CYSTEINE/HISTIDINE-RICH C1 DOMAIN FAMILY PROTEIN"/>
    <property type="match status" value="1"/>
</dbReference>
<dbReference type="SUPFAM" id="SSF57889">
    <property type="entry name" value="Cysteine-rich domain"/>
    <property type="match status" value="2"/>
</dbReference>
<feature type="domain" description="DC1" evidence="2">
    <location>
        <begin position="287"/>
        <end position="337"/>
    </location>
</feature>
<dbReference type="Gramene" id="ESQ40236">
    <property type="protein sequence ID" value="ESQ40236"/>
    <property type="gene ID" value="EUTSA_v10015515mg"/>
</dbReference>
<dbReference type="InterPro" id="IPR004146">
    <property type="entry name" value="DC1"/>
</dbReference>
<dbReference type="InterPro" id="IPR053192">
    <property type="entry name" value="Vacuole_Formation_Reg"/>
</dbReference>
<evidence type="ECO:0000259" key="2">
    <source>
        <dbReference type="Pfam" id="PF03107"/>
    </source>
</evidence>
<evidence type="ECO:0000313" key="4">
    <source>
        <dbReference type="Proteomes" id="UP000030689"/>
    </source>
</evidence>
<proteinExistence type="predicted"/>
<gene>
    <name evidence="3" type="ORF">EUTSA_v10015515mg</name>
</gene>
<dbReference type="OMA" id="CCGENTH"/>
<accession>V4N4E0</accession>
<dbReference type="AlphaFoldDB" id="V4N4E0"/>
<keyword evidence="4" id="KW-1185">Reference proteome</keyword>
<protein>
    <recommendedName>
        <fullName evidence="2">DC1 domain-containing protein</fullName>
    </recommendedName>
</protein>
<dbReference type="EMBL" id="KI517464">
    <property type="protein sequence ID" value="ESQ40236.1"/>
    <property type="molecule type" value="Genomic_DNA"/>
</dbReference>